<proteinExistence type="predicted"/>
<feature type="region of interest" description="Disordered" evidence="1">
    <location>
        <begin position="255"/>
        <end position="276"/>
    </location>
</feature>
<gene>
    <name evidence="2" type="ORF">Vbra_16445</name>
</gene>
<dbReference type="InParanoid" id="A0A0G4FZ84"/>
<name>A0A0G4FZ84_VITBC</name>
<evidence type="ECO:0000256" key="1">
    <source>
        <dbReference type="SAM" id="MobiDB-lite"/>
    </source>
</evidence>
<feature type="compositionally biased region" description="Polar residues" evidence="1">
    <location>
        <begin position="530"/>
        <end position="542"/>
    </location>
</feature>
<dbReference type="EMBL" id="CDMY01000527">
    <property type="protein sequence ID" value="CEM20399.1"/>
    <property type="molecule type" value="Genomic_DNA"/>
</dbReference>
<reference evidence="2 3" key="1">
    <citation type="submission" date="2014-11" db="EMBL/GenBank/DDBJ databases">
        <authorList>
            <person name="Zhu J."/>
            <person name="Qi W."/>
            <person name="Song R."/>
        </authorList>
    </citation>
    <scope>NUCLEOTIDE SEQUENCE [LARGE SCALE GENOMIC DNA]</scope>
</reference>
<dbReference type="AlphaFoldDB" id="A0A0G4FZ84"/>
<organism evidence="2 3">
    <name type="scientific">Vitrella brassicaformis (strain CCMP3155)</name>
    <dbReference type="NCBI Taxonomy" id="1169540"/>
    <lineage>
        <taxon>Eukaryota</taxon>
        <taxon>Sar</taxon>
        <taxon>Alveolata</taxon>
        <taxon>Colpodellida</taxon>
        <taxon>Vitrellaceae</taxon>
        <taxon>Vitrella</taxon>
    </lineage>
</organism>
<protein>
    <submittedName>
        <fullName evidence="2">Uncharacterized protein</fullName>
    </submittedName>
</protein>
<feature type="region of interest" description="Disordered" evidence="1">
    <location>
        <begin position="521"/>
        <end position="542"/>
    </location>
</feature>
<feature type="region of interest" description="Disordered" evidence="1">
    <location>
        <begin position="448"/>
        <end position="469"/>
    </location>
</feature>
<sequence length="542" mass="60457">MAPSAAAASVVDTDSTAIYYQNRSPHTQQLLAKLLCMERAAEPFIVLDVLHWDVIGPAPGLLEWAEPGDKATAGRVINTLDSMLQQAEGEAWNAMTALLQRADIVPAARVDSGMGSFEGSFVIQWLQSRKRSWNSNIPSFPSGPWPLRLSLSHGEGSDETPCCQGVAGIYCRIECPIPDINKPPHRRQTGNSYRVGDVVTYSCDACTLRQVNYLFAIPLYPAAAPRPALAPAPIIIYHPPIIDWGPLPKRESRRAAELAKRRREEAGRRREEAGRDHERRFSWGEMTRGAAGITDADLTREVGVQVGRPLVHYLPDIPLYPAAAPRPPLAPAPIIIYHPPIVDWVPLPKRESRRAAELAKRRREEAELLWAERGNDAVAKDHGLFQLLATLALIGLWQGVCDVKRRIMLNQPQYVLTVCKDWEGNARCCQGIAGIHCKAEGKTDNPLDSGHISCPNPDANKPPHRRQTGKSLCTRERLLTTGMWATERASHRSRPSQIDSIRDWDLRQQSWNSFVRSFSSGQWPLRLSPSRKNTQRTTEQRG</sequence>
<dbReference type="VEuPathDB" id="CryptoDB:Vbra_16445"/>
<keyword evidence="3" id="KW-1185">Reference proteome</keyword>
<dbReference type="Proteomes" id="UP000041254">
    <property type="component" value="Unassembled WGS sequence"/>
</dbReference>
<accession>A0A0G4FZ84</accession>
<evidence type="ECO:0000313" key="3">
    <source>
        <dbReference type="Proteomes" id="UP000041254"/>
    </source>
</evidence>
<dbReference type="OrthoDB" id="6127264at2759"/>
<evidence type="ECO:0000313" key="2">
    <source>
        <dbReference type="EMBL" id="CEM20399.1"/>
    </source>
</evidence>